<evidence type="ECO:0000256" key="4">
    <source>
        <dbReference type="ARBA" id="ARBA00022801"/>
    </source>
</evidence>
<reference evidence="6" key="2">
    <citation type="submission" date="2025-08" db="UniProtKB">
        <authorList>
            <consortium name="Ensembl"/>
        </authorList>
    </citation>
    <scope>IDENTIFICATION</scope>
    <source>
        <strain evidence="6">Isolate ISIS603380</strain>
    </source>
</reference>
<dbReference type="InterPro" id="IPR029058">
    <property type="entry name" value="AB_hydrolase_fold"/>
</dbReference>
<sequence length="391" mass="44700">RYFINDAFYKPGGPVFLMIGGMGSAKRNWTSRNLPFVAYAERLGALCLVLEHRFYGRSQPTGDLSTASLRYIRNHQVLGDIANFRIKIAKLMGLTKNKWVAFGEFYGGSLAVWSRIKYPDLFAAAVGSSAPVKAEINFDEYFEEVQVSLDAHNSECSSSVYLALREVTKRLIHQKHYSKLKRDFMLCEPLQIDSKQHATFVLENLMSFLIPIVQYNKKRKNIQDQMGNILSTDDFCKKMTETPLSSPYHRYARIMSNRIKNANLSCLDANYNHHLRRMSETSLNNGNILQVRQRLYQCCTEFGFFQTTDSKYQSFSELPLRYFLKQCSDVFGSEYSFSALNRSAQALNKYYGGFNVKGSKIIFSNGSLDPWSALGITKDINKNFRAVLIEG</sequence>
<dbReference type="Ensembl" id="ENSLAFT00000036911.1">
    <property type="protein sequence ID" value="ENSLAFP00000018081.1"/>
    <property type="gene ID" value="ENSLAFG00000028493.1"/>
</dbReference>
<evidence type="ECO:0000313" key="6">
    <source>
        <dbReference type="Ensembl" id="ENSLAFP00000018081.1"/>
    </source>
</evidence>
<dbReference type="GO" id="GO:0008239">
    <property type="term" value="F:dipeptidyl-peptidase activity"/>
    <property type="evidence" value="ECO:0007669"/>
    <property type="project" value="TreeGrafter"/>
</dbReference>
<protein>
    <recommendedName>
        <fullName evidence="8">Serine protease 16</fullName>
    </recommendedName>
</protein>
<dbReference type="GO" id="GO:0070008">
    <property type="term" value="F:serine-type exopeptidase activity"/>
    <property type="evidence" value="ECO:0007669"/>
    <property type="project" value="InterPro"/>
</dbReference>
<reference evidence="6" key="3">
    <citation type="submission" date="2025-09" db="UniProtKB">
        <authorList>
            <consortium name="Ensembl"/>
        </authorList>
    </citation>
    <scope>IDENTIFICATION</scope>
    <source>
        <strain evidence="6">Isolate ISIS603380</strain>
    </source>
</reference>
<name>G3TR73_LOXAF</name>
<evidence type="ECO:0000256" key="1">
    <source>
        <dbReference type="ARBA" id="ARBA00011079"/>
    </source>
</evidence>
<dbReference type="OMA" id="WIVIGES"/>
<dbReference type="InParanoid" id="G3TR73"/>
<organism evidence="6 7">
    <name type="scientific">Loxodonta africana</name>
    <name type="common">African elephant</name>
    <dbReference type="NCBI Taxonomy" id="9785"/>
    <lineage>
        <taxon>Eukaryota</taxon>
        <taxon>Metazoa</taxon>
        <taxon>Chordata</taxon>
        <taxon>Craniata</taxon>
        <taxon>Vertebrata</taxon>
        <taxon>Euteleostomi</taxon>
        <taxon>Mammalia</taxon>
        <taxon>Eutheria</taxon>
        <taxon>Afrotheria</taxon>
        <taxon>Proboscidea</taxon>
        <taxon>Elephantidae</taxon>
        <taxon>Loxodonta</taxon>
    </lineage>
</organism>
<dbReference type="InterPro" id="IPR008758">
    <property type="entry name" value="Peptidase_S28"/>
</dbReference>
<dbReference type="SUPFAM" id="SSF53474">
    <property type="entry name" value="alpha/beta-Hydrolases"/>
    <property type="match status" value="1"/>
</dbReference>
<dbReference type="Gene3D" id="1.20.120.980">
    <property type="entry name" value="Serine carboxypeptidase S28, SKS domain"/>
    <property type="match status" value="1"/>
</dbReference>
<comment type="similarity">
    <text evidence="1">Belongs to the peptidase S28 family.</text>
</comment>
<dbReference type="HOGENOM" id="CLU_020959_3_1_1"/>
<keyword evidence="7" id="KW-1185">Reference proteome</keyword>
<dbReference type="Proteomes" id="UP000007646">
    <property type="component" value="Unassembled WGS sequence"/>
</dbReference>
<evidence type="ECO:0000256" key="3">
    <source>
        <dbReference type="ARBA" id="ARBA00022729"/>
    </source>
</evidence>
<dbReference type="eggNOG" id="KOG2182">
    <property type="taxonomic scope" value="Eukaryota"/>
</dbReference>
<keyword evidence="2" id="KW-0645">Protease</keyword>
<dbReference type="PANTHER" id="PTHR11010:SF117">
    <property type="entry name" value="SERINE PROTEASE 16"/>
    <property type="match status" value="1"/>
</dbReference>
<dbReference type="InterPro" id="IPR042269">
    <property type="entry name" value="Ser_carbopepase_S28_SKS"/>
</dbReference>
<dbReference type="GeneTree" id="ENSGT00940000164087"/>
<dbReference type="PANTHER" id="PTHR11010">
    <property type="entry name" value="PROTEASE S28 PRO-X CARBOXYPEPTIDASE-RELATED"/>
    <property type="match status" value="1"/>
</dbReference>
<keyword evidence="5" id="KW-0325">Glycoprotein</keyword>
<reference evidence="6 7" key="1">
    <citation type="submission" date="2009-06" db="EMBL/GenBank/DDBJ databases">
        <title>The Genome Sequence of Loxodonta africana (African elephant).</title>
        <authorList>
            <person name="Di Palma F."/>
            <person name="Heiman D."/>
            <person name="Young S."/>
            <person name="Johnson J."/>
            <person name="Lander E.S."/>
            <person name="Lindblad-Toh K."/>
        </authorList>
    </citation>
    <scope>NUCLEOTIDE SEQUENCE [LARGE SCALE GENOMIC DNA]</scope>
    <source>
        <strain evidence="6 7">Isolate ISIS603380</strain>
    </source>
</reference>
<evidence type="ECO:0008006" key="8">
    <source>
        <dbReference type="Google" id="ProtNLM"/>
    </source>
</evidence>
<keyword evidence="4" id="KW-0378">Hydrolase</keyword>
<dbReference type="GO" id="GO:0006508">
    <property type="term" value="P:proteolysis"/>
    <property type="evidence" value="ECO:0007669"/>
    <property type="project" value="UniProtKB-KW"/>
</dbReference>
<evidence type="ECO:0000256" key="2">
    <source>
        <dbReference type="ARBA" id="ARBA00022670"/>
    </source>
</evidence>
<dbReference type="MEROPS" id="S28.A10"/>
<keyword evidence="3" id="KW-0732">Signal</keyword>
<accession>G3TR73</accession>
<dbReference type="AlphaFoldDB" id="G3TR73"/>
<evidence type="ECO:0000256" key="5">
    <source>
        <dbReference type="ARBA" id="ARBA00023180"/>
    </source>
</evidence>
<proteinExistence type="inferred from homology"/>
<dbReference type="Gene3D" id="3.40.50.1820">
    <property type="entry name" value="alpha/beta hydrolase"/>
    <property type="match status" value="1"/>
</dbReference>
<dbReference type="Pfam" id="PF05577">
    <property type="entry name" value="Peptidase_S28"/>
    <property type="match status" value="1"/>
</dbReference>
<evidence type="ECO:0000313" key="7">
    <source>
        <dbReference type="Proteomes" id="UP000007646"/>
    </source>
</evidence>